<feature type="binding site" evidence="3">
    <location>
        <position position="269"/>
    </location>
    <ligand>
        <name>Zn(2+)</name>
        <dbReference type="ChEBI" id="CHEBI:29105"/>
    </ligand>
</feature>
<dbReference type="HAMAP" id="MF_01820">
    <property type="entry name" value="GTPase_RsgA"/>
    <property type="match status" value="1"/>
</dbReference>
<dbReference type="GO" id="GO:0019843">
    <property type="term" value="F:rRNA binding"/>
    <property type="evidence" value="ECO:0007669"/>
    <property type="project" value="UniProtKB-KW"/>
</dbReference>
<feature type="domain" description="EngC GTPase" evidence="4">
    <location>
        <begin position="95"/>
        <end position="243"/>
    </location>
</feature>
<dbReference type="InterPro" id="IPR004881">
    <property type="entry name" value="Ribosome_biogen_GTPase_RsgA"/>
</dbReference>
<dbReference type="GO" id="GO:0005737">
    <property type="term" value="C:cytoplasm"/>
    <property type="evidence" value="ECO:0007669"/>
    <property type="project" value="UniProtKB-SubCell"/>
</dbReference>
<dbReference type="PANTHER" id="PTHR32120">
    <property type="entry name" value="SMALL RIBOSOMAL SUBUNIT BIOGENESIS GTPASE RSGA"/>
    <property type="match status" value="1"/>
</dbReference>
<dbReference type="Gene3D" id="1.10.40.50">
    <property type="entry name" value="Probable gtpase engc, domain 3"/>
    <property type="match status" value="1"/>
</dbReference>
<dbReference type="SUPFAM" id="SSF52540">
    <property type="entry name" value="P-loop containing nucleoside triphosphate hydrolases"/>
    <property type="match status" value="1"/>
</dbReference>
<dbReference type="NCBIfam" id="TIGR00157">
    <property type="entry name" value="ribosome small subunit-dependent GTPase A"/>
    <property type="match status" value="1"/>
</dbReference>
<reference evidence="6 7" key="1">
    <citation type="submission" date="2016-10" db="EMBL/GenBank/DDBJ databases">
        <authorList>
            <person name="de Groot N.N."/>
        </authorList>
    </citation>
    <scope>NUCLEOTIDE SEQUENCE [LARGE SCALE GENOMIC DNA]</scope>
    <source>
        <strain evidence="6 7">B7-7</strain>
    </source>
</reference>
<dbReference type="Pfam" id="PF03193">
    <property type="entry name" value="RsgA_GTPase"/>
    <property type="match status" value="1"/>
</dbReference>
<dbReference type="GO" id="GO:0003924">
    <property type="term" value="F:GTPase activity"/>
    <property type="evidence" value="ECO:0007669"/>
    <property type="project" value="UniProtKB-UniRule"/>
</dbReference>
<dbReference type="EC" id="3.6.1.-" evidence="3"/>
<feature type="binding site" evidence="3">
    <location>
        <position position="274"/>
    </location>
    <ligand>
        <name>Zn(2+)</name>
        <dbReference type="ChEBI" id="CHEBI:29105"/>
    </ligand>
</feature>
<comment type="similarity">
    <text evidence="3">Belongs to the TRAFAC class YlqF/YawG GTPase family. RsgA subfamily.</text>
</comment>
<dbReference type="InterPro" id="IPR010914">
    <property type="entry name" value="RsgA_GTPase_dom"/>
</dbReference>
<evidence type="ECO:0000256" key="2">
    <source>
        <dbReference type="ARBA" id="ARBA00023134"/>
    </source>
</evidence>
<dbReference type="PROSITE" id="PS50936">
    <property type="entry name" value="ENGC_GTPASE"/>
    <property type="match status" value="1"/>
</dbReference>
<dbReference type="EMBL" id="FOFO01000006">
    <property type="protein sequence ID" value="SEP78441.1"/>
    <property type="molecule type" value="Genomic_DNA"/>
</dbReference>
<feature type="binding site" evidence="3">
    <location>
        <position position="276"/>
    </location>
    <ligand>
        <name>Zn(2+)</name>
        <dbReference type="ChEBI" id="CHEBI:29105"/>
    </ligand>
</feature>
<sequence>MANSLIWGRGVSHNMIKASRPGRVITRFGSQVLVEDGDGHVHRCTPRRRLEHVVCNDAVSWHPESSGDGVVTEVHPRSNLLERVDPRGQRKNIAANVDQVVVVTAAAPAPSWPLVDRYLVAIEGMPARALILYNKADRPDPDPESTLAALTGYQALGYPVLKTSVADGRGMEALGDFLAQGTSVLVGQSGVGKSSLIQALLPDLDIRIGALSELSGEGRHTTTNATVYRLPCGGALIDSPGVRDFSPGPTPQRELAQGFVEFRTLAPACRFHNCTHTVEPGCAVKAALEQGQIDPRRYASYCTLLEAAQV</sequence>
<comment type="subunit">
    <text evidence="3">Monomer. Associates with 30S ribosomal subunit, binds 16S rRNA.</text>
</comment>
<protein>
    <recommendedName>
        <fullName evidence="3">Small ribosomal subunit biogenesis GTPase RsgA</fullName>
        <ecNumber evidence="3">3.6.1.-</ecNumber>
    </recommendedName>
</protein>
<evidence type="ECO:0000256" key="3">
    <source>
        <dbReference type="HAMAP-Rule" id="MF_01820"/>
    </source>
</evidence>
<gene>
    <name evidence="3" type="primary">rsgA</name>
    <name evidence="6" type="ORF">SAMN05421693_1068</name>
</gene>
<feature type="binding site" evidence="3">
    <location>
        <begin position="134"/>
        <end position="137"/>
    </location>
    <ligand>
        <name>GTP</name>
        <dbReference type="ChEBI" id="CHEBI:37565"/>
    </ligand>
</feature>
<keyword evidence="3" id="KW-0963">Cytoplasm</keyword>
<dbReference type="GO" id="GO:0046872">
    <property type="term" value="F:metal ion binding"/>
    <property type="evidence" value="ECO:0007669"/>
    <property type="project" value="UniProtKB-KW"/>
</dbReference>
<keyword evidence="3" id="KW-0862">Zinc</keyword>
<keyword evidence="1 3" id="KW-0547">Nucleotide-binding</keyword>
<evidence type="ECO:0000313" key="7">
    <source>
        <dbReference type="Proteomes" id="UP000199496"/>
    </source>
</evidence>
<feature type="domain" description="CP-type G" evidence="5">
    <location>
        <begin position="78"/>
        <end position="245"/>
    </location>
</feature>
<comment type="function">
    <text evidence="3">One of several proteins that assist in the late maturation steps of the functional core of the 30S ribosomal subunit. Helps release RbfA from mature subunits. May play a role in the assembly of ribosomal proteins into the subunit. Circularly permuted GTPase that catalyzes slow GTP hydrolysis, GTPase activity is stimulated by the 30S ribosomal subunit.</text>
</comment>
<feature type="binding site" evidence="3">
    <location>
        <position position="282"/>
    </location>
    <ligand>
        <name>Zn(2+)</name>
        <dbReference type="ChEBI" id="CHEBI:29105"/>
    </ligand>
</feature>
<name>A0A1H9APG8_9GAMM</name>
<keyword evidence="3" id="KW-0690">Ribosome biogenesis</keyword>
<keyword evidence="3" id="KW-0479">Metal-binding</keyword>
<organism evidence="6 7">
    <name type="scientific">Ectothiorhodospira magna</name>
    <dbReference type="NCBI Taxonomy" id="867345"/>
    <lineage>
        <taxon>Bacteria</taxon>
        <taxon>Pseudomonadati</taxon>
        <taxon>Pseudomonadota</taxon>
        <taxon>Gammaproteobacteria</taxon>
        <taxon>Chromatiales</taxon>
        <taxon>Ectothiorhodospiraceae</taxon>
        <taxon>Ectothiorhodospira</taxon>
    </lineage>
</organism>
<dbReference type="STRING" id="867345.SAMN05421693_1068"/>
<dbReference type="CDD" id="cd01854">
    <property type="entry name" value="YjeQ_EngC"/>
    <property type="match status" value="1"/>
</dbReference>
<dbReference type="InterPro" id="IPR027417">
    <property type="entry name" value="P-loop_NTPase"/>
</dbReference>
<dbReference type="Gene3D" id="2.40.50.140">
    <property type="entry name" value="Nucleic acid-binding proteins"/>
    <property type="match status" value="1"/>
</dbReference>
<dbReference type="Gene3D" id="3.40.50.300">
    <property type="entry name" value="P-loop containing nucleotide triphosphate hydrolases"/>
    <property type="match status" value="1"/>
</dbReference>
<keyword evidence="3" id="KW-0378">Hydrolase</keyword>
<evidence type="ECO:0000256" key="1">
    <source>
        <dbReference type="ARBA" id="ARBA00022741"/>
    </source>
</evidence>
<keyword evidence="7" id="KW-1185">Reference proteome</keyword>
<dbReference type="PANTHER" id="PTHR32120:SF11">
    <property type="entry name" value="SMALL RIBOSOMAL SUBUNIT BIOGENESIS GTPASE RSGA 1, MITOCHONDRIAL-RELATED"/>
    <property type="match status" value="1"/>
</dbReference>
<comment type="cofactor">
    <cofactor evidence="3">
        <name>Zn(2+)</name>
        <dbReference type="ChEBI" id="CHEBI:29105"/>
    </cofactor>
    <text evidence="3">Binds 1 zinc ion per subunit.</text>
</comment>
<evidence type="ECO:0000313" key="6">
    <source>
        <dbReference type="EMBL" id="SEP78441.1"/>
    </source>
</evidence>
<evidence type="ECO:0000259" key="5">
    <source>
        <dbReference type="PROSITE" id="PS51721"/>
    </source>
</evidence>
<accession>A0A1H9APG8</accession>
<dbReference type="AlphaFoldDB" id="A0A1H9APG8"/>
<dbReference type="GO" id="GO:0005525">
    <property type="term" value="F:GTP binding"/>
    <property type="evidence" value="ECO:0007669"/>
    <property type="project" value="UniProtKB-UniRule"/>
</dbReference>
<keyword evidence="3" id="KW-0694">RNA-binding</keyword>
<proteinExistence type="inferred from homology"/>
<keyword evidence="2 3" id="KW-0342">GTP-binding</keyword>
<dbReference type="Proteomes" id="UP000199496">
    <property type="component" value="Unassembled WGS sequence"/>
</dbReference>
<comment type="subcellular location">
    <subcellularLocation>
        <location evidence="3">Cytoplasm</location>
    </subcellularLocation>
</comment>
<dbReference type="InterPro" id="IPR030378">
    <property type="entry name" value="G_CP_dom"/>
</dbReference>
<keyword evidence="3" id="KW-0699">rRNA-binding</keyword>
<dbReference type="GO" id="GO:0042274">
    <property type="term" value="P:ribosomal small subunit biogenesis"/>
    <property type="evidence" value="ECO:0007669"/>
    <property type="project" value="UniProtKB-UniRule"/>
</dbReference>
<evidence type="ECO:0000259" key="4">
    <source>
        <dbReference type="PROSITE" id="PS50936"/>
    </source>
</evidence>
<dbReference type="PROSITE" id="PS51721">
    <property type="entry name" value="G_CP"/>
    <property type="match status" value="1"/>
</dbReference>
<feature type="binding site" evidence="3">
    <location>
        <begin position="187"/>
        <end position="195"/>
    </location>
    <ligand>
        <name>GTP</name>
        <dbReference type="ChEBI" id="CHEBI:37565"/>
    </ligand>
</feature>
<dbReference type="InterPro" id="IPR012340">
    <property type="entry name" value="NA-bd_OB-fold"/>
</dbReference>